<dbReference type="PANTHER" id="PTHR34556:SF2">
    <property type="entry name" value="PROTEIN TAB2 HOMOLOG, CHLOROPLASTIC"/>
    <property type="match status" value="1"/>
</dbReference>
<evidence type="ECO:0000313" key="4">
    <source>
        <dbReference type="Proteomes" id="UP001464891"/>
    </source>
</evidence>
<dbReference type="InterPro" id="IPR046761">
    <property type="entry name" value="Tab2-like_C"/>
</dbReference>
<proteinExistence type="predicted"/>
<dbReference type="InterPro" id="IPR009472">
    <property type="entry name" value="Tab2-like"/>
</dbReference>
<dbReference type="PANTHER" id="PTHR34556">
    <property type="match status" value="1"/>
</dbReference>
<dbReference type="EMBL" id="JAMPKM010000001">
    <property type="protein sequence ID" value="MEP0816121.1"/>
    <property type="molecule type" value="Genomic_DNA"/>
</dbReference>
<feature type="domain" description="RNA-binding protein Tab2/Atab2 C-terminal" evidence="2">
    <location>
        <begin position="131"/>
        <end position="283"/>
    </location>
</feature>
<reference evidence="3 4" key="1">
    <citation type="submission" date="2022-04" db="EMBL/GenBank/DDBJ databases">
        <title>Positive selection, recombination, and allopatry shape intraspecific diversity of widespread and dominant cyanobacteria.</title>
        <authorList>
            <person name="Wei J."/>
            <person name="Shu W."/>
            <person name="Hu C."/>
        </authorList>
    </citation>
    <scope>NUCLEOTIDE SEQUENCE [LARGE SCALE GENOMIC DNA]</scope>
    <source>
        <strain evidence="3 4">GB2-A4</strain>
    </source>
</reference>
<comment type="caution">
    <text evidence="3">The sequence shown here is derived from an EMBL/GenBank/DDBJ whole genome shotgun (WGS) entry which is preliminary data.</text>
</comment>
<dbReference type="Proteomes" id="UP001464891">
    <property type="component" value="Unassembled WGS sequence"/>
</dbReference>
<organism evidence="3 4">
    <name type="scientific">Trichocoleus desertorum GB2-A4</name>
    <dbReference type="NCBI Taxonomy" id="2933944"/>
    <lineage>
        <taxon>Bacteria</taxon>
        <taxon>Bacillati</taxon>
        <taxon>Cyanobacteriota</taxon>
        <taxon>Cyanophyceae</taxon>
        <taxon>Leptolyngbyales</taxon>
        <taxon>Trichocoleusaceae</taxon>
        <taxon>Trichocoleus</taxon>
    </lineage>
</organism>
<keyword evidence="4" id="KW-1185">Reference proteome</keyword>
<dbReference type="InterPro" id="IPR046760">
    <property type="entry name" value="Tab2-like_N"/>
</dbReference>
<dbReference type="Pfam" id="PF20429">
    <property type="entry name" value="Tab2-like_C"/>
    <property type="match status" value="1"/>
</dbReference>
<evidence type="ECO:0000313" key="3">
    <source>
        <dbReference type="EMBL" id="MEP0816121.1"/>
    </source>
</evidence>
<protein>
    <submittedName>
        <fullName evidence="3">Tab2/Atab2 family RNA-binding protein</fullName>
    </submittedName>
</protein>
<gene>
    <name evidence="3" type="ORF">NC998_03310</name>
</gene>
<sequence length="288" mass="32413">MGIVWELDFYSRPILDESGKKLWEVLVCESPLEAGQKPETLFRYAQYCPSTQVNSLWLQEALQNAIAQAPQPPAEIRFFRRQMTNMINKACEDLGIACEVSRRTFALNHWLQEREQLVYPDQPGFQPGANPSVSYETTTPQPLPDALIGQQWAFVTLEASAFAEMAEWEIAFTRAFPLEILKLAPDTKIPGLIIFSHRALALAGWMSGLELAFLKMDTSVTKPRLLLETGLSDRWILANLTTPQLQAEAQGFEQAKQAAQQVHFVAVQSDPEAESFAGFWLLQELNLA</sequence>
<evidence type="ECO:0000259" key="1">
    <source>
        <dbReference type="Pfam" id="PF06485"/>
    </source>
</evidence>
<dbReference type="Pfam" id="PF06485">
    <property type="entry name" value="Tab2-like_N"/>
    <property type="match status" value="1"/>
</dbReference>
<accession>A0ABV0J2X9</accession>
<dbReference type="RefSeq" id="WP_190431821.1">
    <property type="nucleotide sequence ID" value="NZ_JAMPKM010000001.1"/>
</dbReference>
<feature type="domain" description="RNA-binding protein Tab2-like N-terminal" evidence="1">
    <location>
        <begin position="4"/>
        <end position="114"/>
    </location>
</feature>
<evidence type="ECO:0000259" key="2">
    <source>
        <dbReference type="Pfam" id="PF20429"/>
    </source>
</evidence>
<name>A0ABV0J2X9_9CYAN</name>